<accession>A0AAE1WLH6</accession>
<keyword evidence="3" id="KW-1185">Reference proteome</keyword>
<reference evidence="2" key="1">
    <citation type="submission" date="2020-06" db="EMBL/GenBank/DDBJ databases">
        <authorList>
            <person name="Li T."/>
            <person name="Hu X."/>
            <person name="Zhang T."/>
            <person name="Song X."/>
            <person name="Zhang H."/>
            <person name="Dai N."/>
            <person name="Sheng W."/>
            <person name="Hou X."/>
            <person name="Wei L."/>
        </authorList>
    </citation>
    <scope>NUCLEOTIDE SEQUENCE</scope>
    <source>
        <strain evidence="2">K16</strain>
        <tissue evidence="2">Leaf</tissue>
    </source>
</reference>
<dbReference type="Pfam" id="PF14009">
    <property type="entry name" value="PADRE"/>
    <property type="match status" value="1"/>
</dbReference>
<reference evidence="2" key="2">
    <citation type="journal article" date="2024" name="Plant">
        <title>Genomic evolution and insights into agronomic trait innovations of Sesamum species.</title>
        <authorList>
            <person name="Miao H."/>
            <person name="Wang L."/>
            <person name="Qu L."/>
            <person name="Liu H."/>
            <person name="Sun Y."/>
            <person name="Le M."/>
            <person name="Wang Q."/>
            <person name="Wei S."/>
            <person name="Zheng Y."/>
            <person name="Lin W."/>
            <person name="Duan Y."/>
            <person name="Cao H."/>
            <person name="Xiong S."/>
            <person name="Wang X."/>
            <person name="Wei L."/>
            <person name="Li C."/>
            <person name="Ma Q."/>
            <person name="Ju M."/>
            <person name="Zhao R."/>
            <person name="Li G."/>
            <person name="Mu C."/>
            <person name="Tian Q."/>
            <person name="Mei H."/>
            <person name="Zhang T."/>
            <person name="Gao T."/>
            <person name="Zhang H."/>
        </authorList>
    </citation>
    <scope>NUCLEOTIDE SEQUENCE</scope>
    <source>
        <strain evidence="2">K16</strain>
    </source>
</reference>
<evidence type="ECO:0000313" key="2">
    <source>
        <dbReference type="EMBL" id="KAK4395382.1"/>
    </source>
</evidence>
<evidence type="ECO:0000256" key="1">
    <source>
        <dbReference type="SAM" id="MobiDB-lite"/>
    </source>
</evidence>
<feature type="compositionally biased region" description="Polar residues" evidence="1">
    <location>
        <begin position="92"/>
        <end position="101"/>
    </location>
</feature>
<dbReference type="Proteomes" id="UP001289374">
    <property type="component" value="Unassembled WGS sequence"/>
</dbReference>
<protein>
    <recommendedName>
        <fullName evidence="4">DUF4228 domain protein</fullName>
    </recommendedName>
</protein>
<proteinExistence type="predicted"/>
<dbReference type="InterPro" id="IPR025322">
    <property type="entry name" value="PADRE_dom"/>
</dbReference>
<evidence type="ECO:0000313" key="3">
    <source>
        <dbReference type="Proteomes" id="UP001289374"/>
    </source>
</evidence>
<gene>
    <name evidence="2" type="ORF">Sango_1692500</name>
</gene>
<dbReference type="AlphaFoldDB" id="A0AAE1WLH6"/>
<feature type="region of interest" description="Disordered" evidence="1">
    <location>
        <begin position="86"/>
        <end position="109"/>
    </location>
</feature>
<name>A0AAE1WLH6_9LAMI</name>
<sequence length="175" mass="19637">MNPFSSWFCTHSRKNLFVKIVHPGGRVELHDRPIPAAELLTRNPKCCVADPTVFRHPHGIVSPTTLLALGQKYYIVPITTIRKLQLKHHSHSNSTRTASLRSSDDHEQKAKKQELESADCCLTIRRNKNGRVKVKNGKNLCCEKKGVGGCKMARTGSSLVFSEHWQPGLESITEE</sequence>
<dbReference type="EMBL" id="JACGWL010000009">
    <property type="protein sequence ID" value="KAK4395382.1"/>
    <property type="molecule type" value="Genomic_DNA"/>
</dbReference>
<dbReference type="PANTHER" id="PTHR33052">
    <property type="entry name" value="DUF4228 DOMAIN PROTEIN-RELATED"/>
    <property type="match status" value="1"/>
</dbReference>
<comment type="caution">
    <text evidence="2">The sequence shown here is derived from an EMBL/GenBank/DDBJ whole genome shotgun (WGS) entry which is preliminary data.</text>
</comment>
<organism evidence="2 3">
    <name type="scientific">Sesamum angolense</name>
    <dbReference type="NCBI Taxonomy" id="2727404"/>
    <lineage>
        <taxon>Eukaryota</taxon>
        <taxon>Viridiplantae</taxon>
        <taxon>Streptophyta</taxon>
        <taxon>Embryophyta</taxon>
        <taxon>Tracheophyta</taxon>
        <taxon>Spermatophyta</taxon>
        <taxon>Magnoliopsida</taxon>
        <taxon>eudicotyledons</taxon>
        <taxon>Gunneridae</taxon>
        <taxon>Pentapetalae</taxon>
        <taxon>asterids</taxon>
        <taxon>lamiids</taxon>
        <taxon>Lamiales</taxon>
        <taxon>Pedaliaceae</taxon>
        <taxon>Sesamum</taxon>
    </lineage>
</organism>
<evidence type="ECO:0008006" key="4">
    <source>
        <dbReference type="Google" id="ProtNLM"/>
    </source>
</evidence>